<dbReference type="Proteomes" id="UP000612329">
    <property type="component" value="Unassembled WGS sequence"/>
</dbReference>
<dbReference type="AlphaFoldDB" id="A0A8J3BL26"/>
<evidence type="ECO:0000313" key="2">
    <source>
        <dbReference type="Proteomes" id="UP000612329"/>
    </source>
</evidence>
<reference evidence="1" key="2">
    <citation type="submission" date="2020-09" db="EMBL/GenBank/DDBJ databases">
        <authorList>
            <person name="Sun Q."/>
            <person name="Ohkuma M."/>
        </authorList>
    </citation>
    <scope>NUCLEOTIDE SEQUENCE</scope>
    <source>
        <strain evidence="1">JCM 12862</strain>
    </source>
</reference>
<name>A0A8J3BL26_9FLAO</name>
<protein>
    <submittedName>
        <fullName evidence="1">Uncharacterized protein</fullName>
    </submittedName>
</protein>
<accession>A0A8J3BL26</accession>
<evidence type="ECO:0000313" key="1">
    <source>
        <dbReference type="EMBL" id="GGK30077.1"/>
    </source>
</evidence>
<dbReference type="EMBL" id="BMNR01000005">
    <property type="protein sequence ID" value="GGK30077.1"/>
    <property type="molecule type" value="Genomic_DNA"/>
</dbReference>
<organism evidence="1 2">
    <name type="scientific">Yeosuana aromativorans</name>
    <dbReference type="NCBI Taxonomy" id="288019"/>
    <lineage>
        <taxon>Bacteria</taxon>
        <taxon>Pseudomonadati</taxon>
        <taxon>Bacteroidota</taxon>
        <taxon>Flavobacteriia</taxon>
        <taxon>Flavobacteriales</taxon>
        <taxon>Flavobacteriaceae</taxon>
        <taxon>Yeosuana</taxon>
    </lineage>
</organism>
<gene>
    <name evidence="1" type="ORF">GCM10007962_25460</name>
</gene>
<keyword evidence="2" id="KW-1185">Reference proteome</keyword>
<sequence length="248" mass="28601">MKTLKPTVLLALLIGFVFNVSVAQQRYQIHVDNVKPSMATQYEKTAKDFVEACKKYNPQAPWITAASDDMKYMYISPMENFAELDKPLFTDMAKAMGDDWGKIFENFDKCYDSHSDFVITLSESLSYMPEGITQMQEGQNYRKWYYIYYTPSNAKSMYEAMKGVKDLFASKNSKEYYRIYRSGFGCPESFYLVAVSSKDEVDSAMKSKANDDLLGEEWKEVFGKVMNSASRFDQVSGWMRPDLSYSPK</sequence>
<proteinExistence type="predicted"/>
<comment type="caution">
    <text evidence="1">The sequence shown here is derived from an EMBL/GenBank/DDBJ whole genome shotgun (WGS) entry which is preliminary data.</text>
</comment>
<reference evidence="1" key="1">
    <citation type="journal article" date="2014" name="Int. J. Syst. Evol. Microbiol.">
        <title>Complete genome sequence of Corynebacterium casei LMG S-19264T (=DSM 44701T), isolated from a smear-ripened cheese.</title>
        <authorList>
            <consortium name="US DOE Joint Genome Institute (JGI-PGF)"/>
            <person name="Walter F."/>
            <person name="Albersmeier A."/>
            <person name="Kalinowski J."/>
            <person name="Ruckert C."/>
        </authorList>
    </citation>
    <scope>NUCLEOTIDE SEQUENCE</scope>
    <source>
        <strain evidence="1">JCM 12862</strain>
    </source>
</reference>
<dbReference type="RefSeq" id="WP_188653699.1">
    <property type="nucleotide sequence ID" value="NZ_BMNR01000005.1"/>
</dbReference>